<dbReference type="SUPFAM" id="SSF54427">
    <property type="entry name" value="NTF2-like"/>
    <property type="match status" value="1"/>
</dbReference>
<organism evidence="2 3">
    <name type="scientific">Branchiibius hedensis</name>
    <dbReference type="NCBI Taxonomy" id="672460"/>
    <lineage>
        <taxon>Bacteria</taxon>
        <taxon>Bacillati</taxon>
        <taxon>Actinomycetota</taxon>
        <taxon>Actinomycetes</taxon>
        <taxon>Micrococcales</taxon>
        <taxon>Dermacoccaceae</taxon>
        <taxon>Branchiibius</taxon>
    </lineage>
</organism>
<protein>
    <submittedName>
        <fullName evidence="2">SnoaL-like domain-containing protein</fullName>
    </submittedName>
</protein>
<dbReference type="Gene3D" id="3.10.450.50">
    <property type="match status" value="1"/>
</dbReference>
<name>A0A2Y8ZUG1_9MICO</name>
<keyword evidence="3" id="KW-1185">Reference proteome</keyword>
<reference evidence="3" key="1">
    <citation type="submission" date="2016-10" db="EMBL/GenBank/DDBJ databases">
        <authorList>
            <person name="Varghese N."/>
            <person name="Submissions S."/>
        </authorList>
    </citation>
    <scope>NUCLEOTIDE SEQUENCE [LARGE SCALE GENOMIC DNA]</scope>
    <source>
        <strain evidence="3">DSM 22951</strain>
    </source>
</reference>
<dbReference type="OrthoDB" id="118733at2"/>
<feature type="domain" description="SnoaL-like" evidence="1">
    <location>
        <begin position="12"/>
        <end position="105"/>
    </location>
</feature>
<dbReference type="AlphaFoldDB" id="A0A2Y8ZUG1"/>
<dbReference type="InterPro" id="IPR032710">
    <property type="entry name" value="NTF2-like_dom_sf"/>
</dbReference>
<dbReference type="Proteomes" id="UP000250028">
    <property type="component" value="Unassembled WGS sequence"/>
</dbReference>
<evidence type="ECO:0000313" key="2">
    <source>
        <dbReference type="EMBL" id="SSA33497.1"/>
    </source>
</evidence>
<sequence length="119" mass="13137">MTTDTETTRQLVTTYFESWRDHDWDTLRTTLADDVDFVGVMGTTRGVDEAIAGLTGMAEHVMKGLVLKARVVEGADAVTWFHLVTDDAELPTANWSHVEDGKISRIRVTFDPTPLNAGA</sequence>
<dbReference type="Pfam" id="PF12680">
    <property type="entry name" value="SnoaL_2"/>
    <property type="match status" value="1"/>
</dbReference>
<evidence type="ECO:0000313" key="3">
    <source>
        <dbReference type="Proteomes" id="UP000250028"/>
    </source>
</evidence>
<dbReference type="InterPro" id="IPR037401">
    <property type="entry name" value="SnoaL-like"/>
</dbReference>
<proteinExistence type="predicted"/>
<dbReference type="EMBL" id="UESZ01000001">
    <property type="protein sequence ID" value="SSA33497.1"/>
    <property type="molecule type" value="Genomic_DNA"/>
</dbReference>
<gene>
    <name evidence="2" type="ORF">SAMN04489750_0780</name>
</gene>
<accession>A0A2Y8ZUG1</accession>
<evidence type="ECO:0000259" key="1">
    <source>
        <dbReference type="Pfam" id="PF12680"/>
    </source>
</evidence>
<dbReference type="RefSeq" id="WP_109684192.1">
    <property type="nucleotide sequence ID" value="NZ_QGDN01000001.1"/>
</dbReference>